<gene>
    <name evidence="1" type="ORF">D7V88_37060</name>
</gene>
<organism evidence="1 2">
    <name type="scientific">Corallococcus terminator</name>
    <dbReference type="NCBI Taxonomy" id="2316733"/>
    <lineage>
        <taxon>Bacteria</taxon>
        <taxon>Pseudomonadati</taxon>
        <taxon>Myxococcota</taxon>
        <taxon>Myxococcia</taxon>
        <taxon>Myxococcales</taxon>
        <taxon>Cystobacterineae</taxon>
        <taxon>Myxococcaceae</taxon>
        <taxon>Corallococcus</taxon>
    </lineage>
</organism>
<protein>
    <submittedName>
        <fullName evidence="1">Uncharacterized protein</fullName>
    </submittedName>
</protein>
<reference evidence="2" key="1">
    <citation type="submission" date="2018-09" db="EMBL/GenBank/DDBJ databases">
        <authorList>
            <person name="Livingstone P.G."/>
            <person name="Whitworth D.E."/>
        </authorList>
    </citation>
    <scope>NUCLEOTIDE SEQUENCE [LARGE SCALE GENOMIC DNA]</scope>
    <source>
        <strain evidence="2">CA054A</strain>
    </source>
</reference>
<comment type="caution">
    <text evidence="1">The sequence shown here is derived from an EMBL/GenBank/DDBJ whole genome shotgun (WGS) entry which is preliminary data.</text>
</comment>
<dbReference type="Proteomes" id="UP000268094">
    <property type="component" value="Unassembled WGS sequence"/>
</dbReference>
<evidence type="ECO:0000313" key="1">
    <source>
        <dbReference type="EMBL" id="RKG73086.1"/>
    </source>
</evidence>
<dbReference type="AlphaFoldDB" id="A0A3A8HRG1"/>
<proteinExistence type="predicted"/>
<evidence type="ECO:0000313" key="2">
    <source>
        <dbReference type="Proteomes" id="UP000268094"/>
    </source>
</evidence>
<name>A0A3A8HRG1_9BACT</name>
<keyword evidence="2" id="KW-1185">Reference proteome</keyword>
<dbReference type="RefSeq" id="WP_120545290.1">
    <property type="nucleotide sequence ID" value="NZ_RAVZ01000430.1"/>
</dbReference>
<sequence>MASMFEAMARHRPEWLAQGILMRAVETEPAVRALMIEQLGENLPREEIPGVTEEEVTEGGWRADVCVAWKHRTARLELKLLAGFTRRQEEALKRREVDLLILPSKEGRELPDGLPVLTWRELADAALDPCLKQLLAEVSASSTRRLEEISGTELEQDLNSFVGEREERRWGLMYRFLSTVHQHLNEEAPTEYRASDGWARTPKGEEPYYGFCFWLGDDAKPRYWLGFWRSNNTKKPVFGLSAPSERGPPVLFEEPLSFNAGALARRILSEARGYNCQPR</sequence>
<dbReference type="EMBL" id="RAVZ01000430">
    <property type="protein sequence ID" value="RKG73086.1"/>
    <property type="molecule type" value="Genomic_DNA"/>
</dbReference>
<dbReference type="OrthoDB" id="5510635at2"/>
<accession>A0A3A8HRG1</accession>